<feature type="compositionally biased region" description="Polar residues" evidence="1">
    <location>
        <begin position="32"/>
        <end position="51"/>
    </location>
</feature>
<accession>A0A6N1NPP0</accession>
<feature type="compositionally biased region" description="Basic and acidic residues" evidence="1">
    <location>
        <begin position="438"/>
        <end position="447"/>
    </location>
</feature>
<feature type="compositionally biased region" description="Polar residues" evidence="1">
    <location>
        <begin position="489"/>
        <end position="505"/>
    </location>
</feature>
<feature type="region of interest" description="Disordered" evidence="1">
    <location>
        <begin position="259"/>
        <end position="342"/>
    </location>
</feature>
<dbReference type="EMBL" id="MF405918">
    <property type="protein sequence ID" value="QKU33996.1"/>
    <property type="molecule type" value="Genomic_DNA"/>
</dbReference>
<feature type="compositionally biased region" description="Low complexity" evidence="1">
    <location>
        <begin position="321"/>
        <end position="342"/>
    </location>
</feature>
<feature type="compositionally biased region" description="Polar residues" evidence="1">
    <location>
        <begin position="380"/>
        <end position="396"/>
    </location>
</feature>
<feature type="region of interest" description="Disordered" evidence="1">
    <location>
        <begin position="362"/>
        <end position="514"/>
    </location>
</feature>
<feature type="region of interest" description="Disordered" evidence="1">
    <location>
        <begin position="29"/>
        <end position="93"/>
    </location>
</feature>
<evidence type="ECO:0000256" key="1">
    <source>
        <dbReference type="SAM" id="MobiDB-lite"/>
    </source>
</evidence>
<feature type="compositionally biased region" description="Polar residues" evidence="1">
    <location>
        <begin position="423"/>
        <end position="436"/>
    </location>
</feature>
<dbReference type="RefSeq" id="YP_010780609.1">
    <property type="nucleotide sequence ID" value="NC_075038.1"/>
</dbReference>
<organism evidence="2">
    <name type="scientific">Tupanvirus deep ocean</name>
    <dbReference type="NCBI Taxonomy" id="2126984"/>
    <lineage>
        <taxon>Viruses</taxon>
        <taxon>Varidnaviria</taxon>
        <taxon>Bamfordvirae</taxon>
        <taxon>Nucleocytoviricota</taxon>
        <taxon>Megaviricetes</taxon>
        <taxon>Imitervirales</taxon>
        <taxon>Mimiviridae</taxon>
        <taxon>Megamimivirinae</taxon>
        <taxon>Tupanvirus</taxon>
        <taxon>Tupanvirus altamarinense</taxon>
    </lineage>
</organism>
<sequence length="514" mass="59177">MEFLSDFARTNNLLNTDEMTSVEFSEYYGPSRANNQQNGESFQSGKNNFDTLGSAEENHQRYTSNNDRKDSQYDEQDSYAKKQERGNRRAESLSDERNWNYNVDIMDNEGSKRHRGLDTDFRWQTGGKGDNLNYLDDYTSAQYNSKRLDSYVKEFFAIYNKAREFRQRIMDIEKQKGGQEENKPKKPVNKTLALMLELSKNMKDSGKYPNIQQKHFMKISKMIVDEAKKQTGMQEVNDTVRQTALQLVKNADPFVTKFRNEQSQNQGNQGSEGNTRTRSGNYRNSNNNTNGNNSRRKFNGDTDDNVMGSNFTNLTDTFSDNKNNFGNNNKTNQNTLWKGSNSNYSNYAQSNLWRDVPEWRDNSQSNFSETQRFSGDAQDYLNSSTDSKYYSQNNKESGNDHTLNRYGNATTSANINAVPGNRTGATNDNYRGTSFGNDRNDRNDRKRANTGNNGNESDYNRRSNTSDRNNRDGPKRDSRNMLENDRRQNTYGTSGELSQNATSGMSMDRVRMIY</sequence>
<reference evidence="2" key="2">
    <citation type="journal article" date="2018" name="Nat. Commun.">
        <title>Tailed giant Tupanvirus possesses the most complete translational apparatus of the known virosphere.</title>
        <authorList>
            <person name="Abrahao J."/>
            <person name="Silva L."/>
            <person name="Silva L.S."/>
            <person name="Khalil J.Y.B."/>
            <person name="Rodrigues R."/>
            <person name="Arantes T."/>
            <person name="Assis F."/>
            <person name="Boratto P."/>
            <person name="Andrade M."/>
            <person name="Kroon E.G."/>
            <person name="Ribeiro B."/>
            <person name="Bergier I."/>
            <person name="Seligmann H."/>
            <person name="Ghigo E."/>
            <person name="Colson P."/>
            <person name="Levasseur A."/>
            <person name="Kroemer G."/>
            <person name="Raoult D."/>
            <person name="La Scola B."/>
        </authorList>
    </citation>
    <scope>NUCLEOTIDE SEQUENCE [LARGE SCALE GENOMIC DNA]</scope>
    <source>
        <strain evidence="2">Deep ocean</strain>
    </source>
</reference>
<proteinExistence type="predicted"/>
<feature type="compositionally biased region" description="Polar residues" evidence="1">
    <location>
        <begin position="405"/>
        <end position="415"/>
    </location>
</feature>
<feature type="compositionally biased region" description="Basic and acidic residues" evidence="1">
    <location>
        <begin position="458"/>
        <end position="488"/>
    </location>
</feature>
<dbReference type="GeneID" id="80517300"/>
<dbReference type="KEGG" id="vg:80517300"/>
<feature type="compositionally biased region" description="Basic and acidic residues" evidence="1">
    <location>
        <begin position="56"/>
        <end position="93"/>
    </location>
</feature>
<evidence type="ECO:0000313" key="2">
    <source>
        <dbReference type="EMBL" id="QKU33996.1"/>
    </source>
</evidence>
<feature type="compositionally biased region" description="Polar residues" evidence="1">
    <location>
        <begin position="362"/>
        <end position="373"/>
    </location>
</feature>
<feature type="compositionally biased region" description="Polar residues" evidence="1">
    <location>
        <begin position="307"/>
        <end position="320"/>
    </location>
</feature>
<name>A0A6N1NPP0_9VIRU</name>
<protein>
    <submittedName>
        <fullName evidence="2">Uncharacterized protein</fullName>
    </submittedName>
</protein>
<reference evidence="2" key="1">
    <citation type="submission" date="2017-06" db="EMBL/GenBank/DDBJ databases">
        <authorList>
            <person name="Assis F.L."/>
            <person name="Abrahao J.S."/>
            <person name="Silva L."/>
            <person name="Khalil J.B."/>
            <person name="Rodrigues R."/>
            <person name="Silva L.S."/>
            <person name="Boratto P."/>
            <person name="Andrade M."/>
            <person name="Kroon E.G."/>
            <person name="Ribeiro B."/>
            <person name="Bergier I."/>
            <person name="Seligmann H."/>
            <person name="Ghigo E."/>
            <person name="Colson P."/>
            <person name="Levasseur A."/>
            <person name="Raoult D."/>
            <person name="Scola B.L."/>
        </authorList>
    </citation>
    <scope>NUCLEOTIDE SEQUENCE</scope>
    <source>
        <strain evidence="2">Deep ocean</strain>
    </source>
</reference>
<feature type="compositionally biased region" description="Low complexity" evidence="1">
    <location>
        <begin position="261"/>
        <end position="293"/>
    </location>
</feature>